<evidence type="ECO:0000313" key="6">
    <source>
        <dbReference type="Proteomes" id="UP001161017"/>
    </source>
</evidence>
<dbReference type="GO" id="GO:0071013">
    <property type="term" value="C:catalytic step 2 spliceosome"/>
    <property type="evidence" value="ECO:0007669"/>
    <property type="project" value="TreeGrafter"/>
</dbReference>
<evidence type="ECO:0000256" key="3">
    <source>
        <dbReference type="ARBA" id="ARBA00023242"/>
    </source>
</evidence>
<keyword evidence="6" id="KW-1185">Reference proteome</keyword>
<dbReference type="Proteomes" id="UP001161017">
    <property type="component" value="Unassembled WGS sequence"/>
</dbReference>
<organism evidence="5 6">
    <name type="scientific">Ramalina farinacea</name>
    <dbReference type="NCBI Taxonomy" id="258253"/>
    <lineage>
        <taxon>Eukaryota</taxon>
        <taxon>Fungi</taxon>
        <taxon>Dikarya</taxon>
        <taxon>Ascomycota</taxon>
        <taxon>Pezizomycotina</taxon>
        <taxon>Lecanoromycetes</taxon>
        <taxon>OSLEUM clade</taxon>
        <taxon>Lecanoromycetidae</taxon>
        <taxon>Lecanorales</taxon>
        <taxon>Lecanorineae</taxon>
        <taxon>Ramalinaceae</taxon>
        <taxon>Ramalina</taxon>
    </lineage>
</organism>
<dbReference type="AlphaFoldDB" id="A0AA43QPN4"/>
<dbReference type="PANTHER" id="PTHR12928">
    <property type="entry name" value="FRG1 PROTEIN"/>
    <property type="match status" value="1"/>
</dbReference>
<accession>A0AA43QPN4</accession>
<evidence type="ECO:0000256" key="1">
    <source>
        <dbReference type="ARBA" id="ARBA00004604"/>
    </source>
</evidence>
<dbReference type="GO" id="GO:0051015">
    <property type="term" value="F:actin filament binding"/>
    <property type="evidence" value="ECO:0007669"/>
    <property type="project" value="TreeGrafter"/>
</dbReference>
<reference evidence="5" key="1">
    <citation type="journal article" date="2023" name="Genome Biol. Evol.">
        <title>First Whole Genome Sequence and Flow Cytometry Genome Size Data for the Lichen-Forming Fungus Ramalina farinacea (Ascomycota).</title>
        <authorList>
            <person name="Llewellyn T."/>
            <person name="Mian S."/>
            <person name="Hill R."/>
            <person name="Leitch I.J."/>
            <person name="Gaya E."/>
        </authorList>
    </citation>
    <scope>NUCLEOTIDE SEQUENCE</scope>
    <source>
        <strain evidence="5">LIQ254RAFAR</strain>
    </source>
</reference>
<keyword evidence="3" id="KW-0539">Nucleus</keyword>
<dbReference type="GO" id="GO:0005730">
    <property type="term" value="C:nucleolus"/>
    <property type="evidence" value="ECO:0007669"/>
    <property type="project" value="UniProtKB-SubCell"/>
</dbReference>
<dbReference type="InterPro" id="IPR010414">
    <property type="entry name" value="FRG1"/>
</dbReference>
<feature type="region of interest" description="Disordered" evidence="4">
    <location>
        <begin position="1"/>
        <end position="45"/>
    </location>
</feature>
<protein>
    <recommendedName>
        <fullName evidence="7">Frg1</fullName>
    </recommendedName>
</protein>
<dbReference type="PANTHER" id="PTHR12928:SF0">
    <property type="entry name" value="FSHD REGION GENE 1"/>
    <property type="match status" value="1"/>
</dbReference>
<dbReference type="SUPFAM" id="SSF50405">
    <property type="entry name" value="Actin-crosslinking proteins"/>
    <property type="match status" value="1"/>
</dbReference>
<dbReference type="CDD" id="cd23339">
    <property type="entry name" value="beta-trefoil_FSCN_fungal_FRG1-like"/>
    <property type="match status" value="1"/>
</dbReference>
<comment type="subcellular location">
    <subcellularLocation>
        <location evidence="1">Nucleus</location>
        <location evidence="1">Nucleolus</location>
    </subcellularLocation>
</comment>
<comment type="caution">
    <text evidence="5">The sequence shown here is derived from an EMBL/GenBank/DDBJ whole genome shotgun (WGS) entry which is preliminary data.</text>
</comment>
<evidence type="ECO:0000256" key="2">
    <source>
        <dbReference type="ARBA" id="ARBA00010878"/>
    </source>
</evidence>
<name>A0AA43QPN4_9LECA</name>
<dbReference type="Pfam" id="PF06229">
    <property type="entry name" value="FRG1"/>
    <property type="match status" value="1"/>
</dbReference>
<dbReference type="InterPro" id="IPR008999">
    <property type="entry name" value="Actin-crosslinking"/>
</dbReference>
<proteinExistence type="inferred from homology"/>
<evidence type="ECO:0000256" key="4">
    <source>
        <dbReference type="SAM" id="MobiDB-lite"/>
    </source>
</evidence>
<comment type="similarity">
    <text evidence="2">Belongs to the FRG1 family.</text>
</comment>
<sequence length="267" mass="29931">MVKPLTFKGDKKSRKRKAPRSPERADPDSTIVASNSSEVVKNEQQEDDTWVNAEAASDLRGPVIFVLPSPKPSCIACDVNGTVFASELENIVDEDPSTAEPHDVRQVWIANSIAATGEISFKGHHGRYLSTDKIGVLSANREAISPEESFLCVASPDTNGLFSVQTVREKFLTTTSDEKHVGIRGDADAISFNTTMRIRMQARFKPKLRAHKEQRLKERISRKELEDTVGRRLEDDEVRTLKKSRMKGDFHEAILDVRVKGKHDKYT</sequence>
<evidence type="ECO:0008006" key="7">
    <source>
        <dbReference type="Google" id="ProtNLM"/>
    </source>
</evidence>
<evidence type="ECO:0000313" key="5">
    <source>
        <dbReference type="EMBL" id="MDI1490303.1"/>
    </source>
</evidence>
<dbReference type="EMBL" id="JAPUFD010000011">
    <property type="protein sequence ID" value="MDI1490303.1"/>
    <property type="molecule type" value="Genomic_DNA"/>
</dbReference>
<gene>
    <name evidence="5" type="ORF">OHK93_001503</name>
</gene>
<dbReference type="Gene3D" id="2.80.10.50">
    <property type="match status" value="1"/>
</dbReference>